<comment type="subcellular location">
    <subcellularLocation>
        <location evidence="1">Membrane</location>
        <topology evidence="1">Multi-pass membrane protein</topology>
    </subcellularLocation>
</comment>
<dbReference type="PANTHER" id="PTHR47823:SF9">
    <property type="entry name" value="CHROMOSOME UNDETERMINED SCAFFOLD_10, WHOLE GENOME SHOTGUN SEQUENCE"/>
    <property type="match status" value="1"/>
</dbReference>
<reference evidence="6" key="1">
    <citation type="submission" date="2021-02" db="EMBL/GenBank/DDBJ databases">
        <authorList>
            <person name="Dougan E. K."/>
            <person name="Rhodes N."/>
            <person name="Thang M."/>
            <person name="Chan C."/>
        </authorList>
    </citation>
    <scope>NUCLEOTIDE SEQUENCE</scope>
</reference>
<keyword evidence="2" id="KW-0812">Transmembrane</keyword>
<evidence type="ECO:0000313" key="7">
    <source>
        <dbReference type="Proteomes" id="UP000604046"/>
    </source>
</evidence>
<dbReference type="Gene3D" id="1.10.287.70">
    <property type="match status" value="1"/>
</dbReference>
<sequence length="151" mass="17160">MGWVLNPTGNFRNFWDFVGMALLVKDVIIIPLQLFGDHFYDMFDWLVKFSTGYWCADIVLSFFTGYLDRGVLVLDHRRIVCHYLKGWFFIDAPIAVTDVVLELGVSTSTGRASRFLRALRLIRIARLGKISQVRAGETVLGAPHRAQGHEA</sequence>
<protein>
    <submittedName>
        <fullName evidence="6">HCN4 protein</fullName>
    </submittedName>
</protein>
<keyword evidence="3" id="KW-1133">Transmembrane helix</keyword>
<comment type="caution">
    <text evidence="6">The sequence shown here is derived from an EMBL/GenBank/DDBJ whole genome shotgun (WGS) entry which is preliminary data.</text>
</comment>
<dbReference type="OrthoDB" id="426293at2759"/>
<accession>A0A812QRP4</accession>
<evidence type="ECO:0000256" key="2">
    <source>
        <dbReference type="ARBA" id="ARBA00022692"/>
    </source>
</evidence>
<evidence type="ECO:0000256" key="4">
    <source>
        <dbReference type="ARBA" id="ARBA00023136"/>
    </source>
</evidence>
<dbReference type="AlphaFoldDB" id="A0A812QRP4"/>
<evidence type="ECO:0000256" key="3">
    <source>
        <dbReference type="ARBA" id="ARBA00022989"/>
    </source>
</evidence>
<evidence type="ECO:0000259" key="5">
    <source>
        <dbReference type="Pfam" id="PF00520"/>
    </source>
</evidence>
<organism evidence="6 7">
    <name type="scientific">Symbiodinium natans</name>
    <dbReference type="NCBI Taxonomy" id="878477"/>
    <lineage>
        <taxon>Eukaryota</taxon>
        <taxon>Sar</taxon>
        <taxon>Alveolata</taxon>
        <taxon>Dinophyceae</taxon>
        <taxon>Suessiales</taxon>
        <taxon>Symbiodiniaceae</taxon>
        <taxon>Symbiodinium</taxon>
    </lineage>
</organism>
<proteinExistence type="predicted"/>
<name>A0A812QRP4_9DINO</name>
<gene>
    <name evidence="6" type="primary">HCN4</name>
    <name evidence="6" type="ORF">SNAT2548_LOCUS21770</name>
</gene>
<dbReference type="Pfam" id="PF00520">
    <property type="entry name" value="Ion_trans"/>
    <property type="match status" value="1"/>
</dbReference>
<evidence type="ECO:0000256" key="1">
    <source>
        <dbReference type="ARBA" id="ARBA00004141"/>
    </source>
</evidence>
<feature type="domain" description="Ion transport" evidence="5">
    <location>
        <begin position="13"/>
        <end position="130"/>
    </location>
</feature>
<keyword evidence="7" id="KW-1185">Reference proteome</keyword>
<dbReference type="InterPro" id="IPR005821">
    <property type="entry name" value="Ion_trans_dom"/>
</dbReference>
<keyword evidence="4" id="KW-0472">Membrane</keyword>
<dbReference type="EMBL" id="CAJNDS010002263">
    <property type="protein sequence ID" value="CAE7399862.1"/>
    <property type="molecule type" value="Genomic_DNA"/>
</dbReference>
<dbReference type="Proteomes" id="UP000604046">
    <property type="component" value="Unassembled WGS sequence"/>
</dbReference>
<dbReference type="SUPFAM" id="SSF81324">
    <property type="entry name" value="Voltage-gated potassium channels"/>
    <property type="match status" value="1"/>
</dbReference>
<evidence type="ECO:0000313" key="6">
    <source>
        <dbReference type="EMBL" id="CAE7399862.1"/>
    </source>
</evidence>
<dbReference type="PANTHER" id="PTHR47823">
    <property type="entry name" value="ION_TRANS DOMAIN-CONTAINING PROTEIN"/>
    <property type="match status" value="1"/>
</dbReference>